<evidence type="ECO:0008006" key="4">
    <source>
        <dbReference type="Google" id="ProtNLM"/>
    </source>
</evidence>
<keyword evidence="3" id="KW-1185">Reference proteome</keyword>
<dbReference type="InterPro" id="IPR052945">
    <property type="entry name" value="Mitotic_Regulator"/>
</dbReference>
<dbReference type="PANTHER" id="PTHR43628">
    <property type="entry name" value="ACTIVATOR OF C KINASE PROTEIN 1-RELATED"/>
    <property type="match status" value="1"/>
</dbReference>
<gene>
    <name evidence="2" type="ORF">B5F75_06540</name>
</gene>
<dbReference type="Pfam" id="PF08238">
    <property type="entry name" value="Sel1"/>
    <property type="match status" value="4"/>
</dbReference>
<dbReference type="Gene3D" id="1.25.40.10">
    <property type="entry name" value="Tetratricopeptide repeat domain"/>
    <property type="match status" value="1"/>
</dbReference>
<dbReference type="SUPFAM" id="SSF81901">
    <property type="entry name" value="HCP-like"/>
    <property type="match status" value="1"/>
</dbReference>
<reference evidence="3" key="1">
    <citation type="submission" date="2017-04" db="EMBL/GenBank/DDBJ databases">
        <title>Function of individual gut microbiota members based on whole genome sequencing of pure cultures obtained from chicken caecum.</title>
        <authorList>
            <person name="Medvecky M."/>
            <person name="Cejkova D."/>
            <person name="Polansky O."/>
            <person name="Karasova D."/>
            <person name="Kubasova T."/>
            <person name="Cizek A."/>
            <person name="Rychlik I."/>
        </authorList>
    </citation>
    <scope>NUCLEOTIDE SEQUENCE [LARGE SCALE GENOMIC DNA]</scope>
    <source>
        <strain evidence="3">An273</strain>
    </source>
</reference>
<dbReference type="RefSeq" id="WP_087289179.1">
    <property type="nucleotide sequence ID" value="NZ_NFJD01000004.1"/>
</dbReference>
<keyword evidence="1" id="KW-0812">Transmembrane</keyword>
<sequence length="207" mass="23234">MEQLIETRTGLAIIFILALALFFLRKHSYNPFKKTLEKASAGDPQAQFEMGRLYYRGKHVAQDFVQALNWFDTAAKNGSVPAMNALAGMYHAGQGCEEPNPQKTFSWYQTAAHTGDFEARVNLAVCYLNGIGTEKNEAKGFEVMKAAADEKSPIAQTLTADLYERGLGTEKNEKLALHYYFLASKQGEPMAKRKIKKLQEEAMRQLK</sequence>
<dbReference type="SMART" id="SM00671">
    <property type="entry name" value="SEL1"/>
    <property type="match status" value="4"/>
</dbReference>
<dbReference type="EMBL" id="NFJD01000004">
    <property type="protein sequence ID" value="OUO56269.1"/>
    <property type="molecule type" value="Genomic_DNA"/>
</dbReference>
<feature type="transmembrane region" description="Helical" evidence="1">
    <location>
        <begin position="6"/>
        <end position="24"/>
    </location>
</feature>
<evidence type="ECO:0000313" key="2">
    <source>
        <dbReference type="EMBL" id="OUO56269.1"/>
    </source>
</evidence>
<keyword evidence="1" id="KW-1133">Transmembrane helix</keyword>
<protein>
    <recommendedName>
        <fullName evidence="4">Sel1 repeat family protein</fullName>
    </recommendedName>
</protein>
<dbReference type="PANTHER" id="PTHR43628:SF1">
    <property type="entry name" value="CHITIN SYNTHASE REGULATORY FACTOR 2-RELATED"/>
    <property type="match status" value="1"/>
</dbReference>
<comment type="caution">
    <text evidence="2">The sequence shown here is derived from an EMBL/GenBank/DDBJ whole genome shotgun (WGS) entry which is preliminary data.</text>
</comment>
<dbReference type="AlphaFoldDB" id="A0A1Y4DEX3"/>
<evidence type="ECO:0000256" key="1">
    <source>
        <dbReference type="SAM" id="Phobius"/>
    </source>
</evidence>
<evidence type="ECO:0000313" key="3">
    <source>
        <dbReference type="Proteomes" id="UP000196368"/>
    </source>
</evidence>
<organism evidence="2 3">
    <name type="scientific">Candidatus Avelusimicrobium gallicola</name>
    <dbReference type="NCBI Taxonomy" id="2562704"/>
    <lineage>
        <taxon>Bacteria</taxon>
        <taxon>Pseudomonadati</taxon>
        <taxon>Elusimicrobiota</taxon>
        <taxon>Elusimicrobia</taxon>
        <taxon>Elusimicrobiales</taxon>
        <taxon>Elusimicrobiaceae</taxon>
        <taxon>Candidatus Avelusimicrobium</taxon>
    </lineage>
</organism>
<dbReference type="Proteomes" id="UP000196368">
    <property type="component" value="Unassembled WGS sequence"/>
</dbReference>
<proteinExistence type="predicted"/>
<dbReference type="OrthoDB" id="5372609at2"/>
<keyword evidence="1" id="KW-0472">Membrane</keyword>
<dbReference type="InterPro" id="IPR006597">
    <property type="entry name" value="Sel1-like"/>
</dbReference>
<dbReference type="InterPro" id="IPR011990">
    <property type="entry name" value="TPR-like_helical_dom_sf"/>
</dbReference>
<name>A0A1Y4DEX3_9BACT</name>
<accession>A0A1Y4DEX3</accession>